<protein>
    <recommendedName>
        <fullName evidence="4">PrgI family protein</fullName>
    </recommendedName>
</protein>
<comment type="caution">
    <text evidence="2">The sequence shown here is derived from an EMBL/GenBank/DDBJ whole genome shotgun (WGS) entry which is preliminary data.</text>
</comment>
<keyword evidence="1" id="KW-1133">Transmembrane helix</keyword>
<evidence type="ECO:0000313" key="3">
    <source>
        <dbReference type="Proteomes" id="UP000230557"/>
    </source>
</evidence>
<sequence length="149" mass="16667">MQFSVPQFVDVEDKIIGPLTLKQFLVLLVGGVIIFVLKGIITNFFLLILASIPVGGIAVVIAFGKVNGRSFGELIFSASSYVSDPRSFVFKKDSKINEIKVTKEDVKKTQNEGLSRGEKLSRLSKITYILDQDIKKERELIDEKFVNLK</sequence>
<dbReference type="AlphaFoldDB" id="A0A2H0VDR7"/>
<evidence type="ECO:0000256" key="1">
    <source>
        <dbReference type="SAM" id="Phobius"/>
    </source>
</evidence>
<proteinExistence type="predicted"/>
<gene>
    <name evidence="2" type="ORF">COT91_02430</name>
</gene>
<reference evidence="3" key="1">
    <citation type="submission" date="2017-09" db="EMBL/GenBank/DDBJ databases">
        <title>Depth-based differentiation of microbial function through sediment-hosted aquifers and enrichment of novel symbionts in the deep terrestrial subsurface.</title>
        <authorList>
            <person name="Probst A.J."/>
            <person name="Ladd B."/>
            <person name="Jarett J.K."/>
            <person name="Geller-Mcgrath D.E."/>
            <person name="Sieber C.M.K."/>
            <person name="Emerson J.B."/>
            <person name="Anantharaman K."/>
            <person name="Thomas B.C."/>
            <person name="Malmstrom R."/>
            <person name="Stieglmeier M."/>
            <person name="Klingl A."/>
            <person name="Woyke T."/>
            <person name="Ryan C.M."/>
            <person name="Banfield J.F."/>
        </authorList>
    </citation>
    <scope>NUCLEOTIDE SEQUENCE [LARGE SCALE GENOMIC DNA]</scope>
</reference>
<organism evidence="2 3">
    <name type="scientific">Candidatus Doudnabacteria bacterium CG10_big_fil_rev_8_21_14_0_10_41_10</name>
    <dbReference type="NCBI Taxonomy" id="1974551"/>
    <lineage>
        <taxon>Bacteria</taxon>
        <taxon>Candidatus Doudnaibacteriota</taxon>
    </lineage>
</organism>
<feature type="transmembrane region" description="Helical" evidence="1">
    <location>
        <begin position="15"/>
        <end position="37"/>
    </location>
</feature>
<dbReference type="Pfam" id="PF12666">
    <property type="entry name" value="PrgI"/>
    <property type="match status" value="1"/>
</dbReference>
<evidence type="ECO:0000313" key="2">
    <source>
        <dbReference type="EMBL" id="PIR97247.1"/>
    </source>
</evidence>
<evidence type="ECO:0008006" key="4">
    <source>
        <dbReference type="Google" id="ProtNLM"/>
    </source>
</evidence>
<dbReference type="Proteomes" id="UP000230557">
    <property type="component" value="Unassembled WGS sequence"/>
</dbReference>
<feature type="transmembrane region" description="Helical" evidence="1">
    <location>
        <begin position="44"/>
        <end position="64"/>
    </location>
</feature>
<dbReference type="InterPro" id="IPR024414">
    <property type="entry name" value="Uncharacterised_PrgI"/>
</dbReference>
<name>A0A2H0VDR7_9BACT</name>
<dbReference type="EMBL" id="PFAJ01000034">
    <property type="protein sequence ID" value="PIR97247.1"/>
    <property type="molecule type" value="Genomic_DNA"/>
</dbReference>
<keyword evidence="1" id="KW-0472">Membrane</keyword>
<keyword evidence="1" id="KW-0812">Transmembrane</keyword>
<accession>A0A2H0VDR7</accession>